<feature type="non-terminal residue" evidence="5">
    <location>
        <position position="1"/>
    </location>
</feature>
<evidence type="ECO:0000259" key="4">
    <source>
        <dbReference type="PROSITE" id="PS50893"/>
    </source>
</evidence>
<sequence>DAALFSGTLRENLDPFGEHEDSECLDVLYRVQMLTEGQAASQRTSREPSRPTSIKDGVEREGSVAASVSTSSPTATDTDSKTTITLDTQVSPGGTNFSQGQRQLIAMARALLRRSSIIVLDEATSSIDFATDAKIQATIREEFGDSLLLTVAHRLRTVIDYDRLLVLDKGELAEFDTPWNLLQKQDSIFRNMCLKSGTYAELEEAAKAKAGVV</sequence>
<comment type="caution">
    <text evidence="5">The sequence shown here is derived from an EMBL/GenBank/DDBJ whole genome shotgun (WGS) entry which is preliminary data.</text>
</comment>
<dbReference type="AlphaFoldDB" id="A0A4S4MMB5"/>
<evidence type="ECO:0000313" key="5">
    <source>
        <dbReference type="EMBL" id="THH27072.1"/>
    </source>
</evidence>
<evidence type="ECO:0000256" key="1">
    <source>
        <dbReference type="ARBA" id="ARBA00022741"/>
    </source>
</evidence>
<keyword evidence="2" id="KW-0067">ATP-binding</keyword>
<dbReference type="GO" id="GO:0042626">
    <property type="term" value="F:ATPase-coupled transmembrane transporter activity"/>
    <property type="evidence" value="ECO:0007669"/>
    <property type="project" value="TreeGrafter"/>
</dbReference>
<feature type="region of interest" description="Disordered" evidence="3">
    <location>
        <begin position="37"/>
        <end position="81"/>
    </location>
</feature>
<dbReference type="PANTHER" id="PTHR24223:SF415">
    <property type="entry name" value="FI20190P1"/>
    <property type="match status" value="1"/>
</dbReference>
<dbReference type="GO" id="GO:0005524">
    <property type="term" value="F:ATP binding"/>
    <property type="evidence" value="ECO:0007669"/>
    <property type="project" value="UniProtKB-KW"/>
</dbReference>
<dbReference type="FunFam" id="3.40.50.300:FF:003492">
    <property type="entry name" value="AGAP012735-PA"/>
    <property type="match status" value="1"/>
</dbReference>
<dbReference type="SUPFAM" id="SSF52540">
    <property type="entry name" value="P-loop containing nucleoside triphosphate hydrolases"/>
    <property type="match status" value="1"/>
</dbReference>
<dbReference type="Pfam" id="PF00005">
    <property type="entry name" value="ABC_tran"/>
    <property type="match status" value="1"/>
</dbReference>
<dbReference type="InterPro" id="IPR003439">
    <property type="entry name" value="ABC_transporter-like_ATP-bd"/>
</dbReference>
<reference evidence="5 6" key="1">
    <citation type="submission" date="2019-02" db="EMBL/GenBank/DDBJ databases">
        <title>Genome sequencing of the rare red list fungi Antrodiella citrinella (Flaviporus citrinellus).</title>
        <authorList>
            <person name="Buettner E."/>
            <person name="Kellner H."/>
        </authorList>
    </citation>
    <scope>NUCLEOTIDE SEQUENCE [LARGE SCALE GENOMIC DNA]</scope>
    <source>
        <strain evidence="5 6">DSM 108506</strain>
    </source>
</reference>
<dbReference type="InterPro" id="IPR027417">
    <property type="entry name" value="P-loop_NTPase"/>
</dbReference>
<organism evidence="5 6">
    <name type="scientific">Antrodiella citrinella</name>
    <dbReference type="NCBI Taxonomy" id="2447956"/>
    <lineage>
        <taxon>Eukaryota</taxon>
        <taxon>Fungi</taxon>
        <taxon>Dikarya</taxon>
        <taxon>Basidiomycota</taxon>
        <taxon>Agaricomycotina</taxon>
        <taxon>Agaricomycetes</taxon>
        <taxon>Polyporales</taxon>
        <taxon>Steccherinaceae</taxon>
        <taxon>Antrodiella</taxon>
    </lineage>
</organism>
<feature type="compositionally biased region" description="Low complexity" evidence="3">
    <location>
        <begin position="63"/>
        <end position="81"/>
    </location>
</feature>
<dbReference type="PROSITE" id="PS00211">
    <property type="entry name" value="ABC_TRANSPORTER_1"/>
    <property type="match status" value="1"/>
</dbReference>
<dbReference type="GO" id="GO:0016020">
    <property type="term" value="C:membrane"/>
    <property type="evidence" value="ECO:0007669"/>
    <property type="project" value="TreeGrafter"/>
</dbReference>
<feature type="domain" description="ABC transporter" evidence="4">
    <location>
        <begin position="1"/>
        <end position="194"/>
    </location>
</feature>
<evidence type="ECO:0000313" key="6">
    <source>
        <dbReference type="Proteomes" id="UP000308730"/>
    </source>
</evidence>
<dbReference type="PROSITE" id="PS50893">
    <property type="entry name" value="ABC_TRANSPORTER_2"/>
    <property type="match status" value="1"/>
</dbReference>
<dbReference type="EMBL" id="SGPM01000283">
    <property type="protein sequence ID" value="THH27072.1"/>
    <property type="molecule type" value="Genomic_DNA"/>
</dbReference>
<proteinExistence type="predicted"/>
<evidence type="ECO:0000256" key="3">
    <source>
        <dbReference type="SAM" id="MobiDB-lite"/>
    </source>
</evidence>
<protein>
    <recommendedName>
        <fullName evidence="4">ABC transporter domain-containing protein</fullName>
    </recommendedName>
</protein>
<dbReference type="PANTHER" id="PTHR24223">
    <property type="entry name" value="ATP-BINDING CASSETTE SUB-FAMILY C"/>
    <property type="match status" value="1"/>
</dbReference>
<evidence type="ECO:0000256" key="2">
    <source>
        <dbReference type="ARBA" id="ARBA00022840"/>
    </source>
</evidence>
<dbReference type="OrthoDB" id="6500128at2759"/>
<name>A0A4S4MMB5_9APHY</name>
<accession>A0A4S4MMB5</accession>
<dbReference type="InterPro" id="IPR017871">
    <property type="entry name" value="ABC_transporter-like_CS"/>
</dbReference>
<dbReference type="GO" id="GO:0016887">
    <property type="term" value="F:ATP hydrolysis activity"/>
    <property type="evidence" value="ECO:0007669"/>
    <property type="project" value="InterPro"/>
</dbReference>
<dbReference type="InterPro" id="IPR050173">
    <property type="entry name" value="ABC_transporter_C-like"/>
</dbReference>
<gene>
    <name evidence="5" type="ORF">EUX98_g7110</name>
</gene>
<keyword evidence="6" id="KW-1185">Reference proteome</keyword>
<keyword evidence="1" id="KW-0547">Nucleotide-binding</keyword>
<dbReference type="Proteomes" id="UP000308730">
    <property type="component" value="Unassembled WGS sequence"/>
</dbReference>
<dbReference type="Gene3D" id="3.40.50.300">
    <property type="entry name" value="P-loop containing nucleotide triphosphate hydrolases"/>
    <property type="match status" value="1"/>
</dbReference>